<reference evidence="2" key="1">
    <citation type="submission" date="2023-06" db="EMBL/GenBank/DDBJ databases">
        <title>Genome-scale phylogeny and comparative genomics of the fungal order Sordariales.</title>
        <authorList>
            <consortium name="Lawrence Berkeley National Laboratory"/>
            <person name="Hensen N."/>
            <person name="Bonometti L."/>
            <person name="Westerberg I."/>
            <person name="Brannstrom I.O."/>
            <person name="Guillou S."/>
            <person name="Cros-Aarteil S."/>
            <person name="Calhoun S."/>
            <person name="Haridas S."/>
            <person name="Kuo A."/>
            <person name="Mondo S."/>
            <person name="Pangilinan J."/>
            <person name="Riley R."/>
            <person name="LaButti K."/>
            <person name="Andreopoulos B."/>
            <person name="Lipzen A."/>
            <person name="Chen C."/>
            <person name="Yanf M."/>
            <person name="Daum C."/>
            <person name="Ng V."/>
            <person name="Clum A."/>
            <person name="Steindorff A."/>
            <person name="Ohm R."/>
            <person name="Martin F."/>
            <person name="Silar P."/>
            <person name="Natvig D."/>
            <person name="Lalanne C."/>
            <person name="Gautier V."/>
            <person name="Ament-velasquez S.L."/>
            <person name="Kruys A."/>
            <person name="Hutchinson M.I."/>
            <person name="Powell A.J."/>
            <person name="Barry K."/>
            <person name="Miller A.N."/>
            <person name="Grigoriev I.V."/>
            <person name="Debuchy R."/>
            <person name="Gladieux P."/>
            <person name="Thoren M.H."/>
            <person name="Johannesson H."/>
        </authorList>
    </citation>
    <scope>NUCLEOTIDE SEQUENCE</scope>
    <source>
        <strain evidence="2">SMH3391-2</strain>
    </source>
</reference>
<accession>A0AA39X7H4</accession>
<dbReference type="AlphaFoldDB" id="A0AA39X7H4"/>
<dbReference type="EMBL" id="JAULSR010000002">
    <property type="protein sequence ID" value="KAK0628741.1"/>
    <property type="molecule type" value="Genomic_DNA"/>
</dbReference>
<feature type="compositionally biased region" description="Polar residues" evidence="1">
    <location>
        <begin position="29"/>
        <end position="40"/>
    </location>
</feature>
<organism evidence="2 3">
    <name type="scientific">Bombardia bombarda</name>
    <dbReference type="NCBI Taxonomy" id="252184"/>
    <lineage>
        <taxon>Eukaryota</taxon>
        <taxon>Fungi</taxon>
        <taxon>Dikarya</taxon>
        <taxon>Ascomycota</taxon>
        <taxon>Pezizomycotina</taxon>
        <taxon>Sordariomycetes</taxon>
        <taxon>Sordariomycetidae</taxon>
        <taxon>Sordariales</taxon>
        <taxon>Lasiosphaeriaceae</taxon>
        <taxon>Bombardia</taxon>
    </lineage>
</organism>
<proteinExistence type="predicted"/>
<evidence type="ECO:0000313" key="3">
    <source>
        <dbReference type="Proteomes" id="UP001174934"/>
    </source>
</evidence>
<dbReference type="PANTHER" id="PTHR46411">
    <property type="entry name" value="FAMILY ATPASE, PUTATIVE-RELATED"/>
    <property type="match status" value="1"/>
</dbReference>
<evidence type="ECO:0000256" key="1">
    <source>
        <dbReference type="SAM" id="MobiDB-lite"/>
    </source>
</evidence>
<dbReference type="PANTHER" id="PTHR46411:SF2">
    <property type="entry name" value="AAA+ ATPASE DOMAIN-CONTAINING PROTEIN"/>
    <property type="match status" value="1"/>
</dbReference>
<feature type="compositionally biased region" description="Basic residues" evidence="1">
    <location>
        <begin position="1"/>
        <end position="13"/>
    </location>
</feature>
<keyword evidence="3" id="KW-1185">Reference proteome</keyword>
<protein>
    <submittedName>
        <fullName evidence="2">Uncharacterized protein</fullName>
    </submittedName>
</protein>
<evidence type="ECO:0000313" key="2">
    <source>
        <dbReference type="EMBL" id="KAK0628741.1"/>
    </source>
</evidence>
<name>A0AA39X7H4_9PEZI</name>
<comment type="caution">
    <text evidence="2">The sequence shown here is derived from an EMBL/GenBank/DDBJ whole genome shotgun (WGS) entry which is preliminary data.</text>
</comment>
<dbReference type="Proteomes" id="UP001174934">
    <property type="component" value="Unassembled WGS sequence"/>
</dbReference>
<sequence length="257" mass="29510">MTSSRKCARGCRGRRNEPVGTFDPGKTWNRFSDPSSTTNRGGLMPDRILINSPRLKTLLRQRFGDDETTLSAQAAKPLILLRPFKMLFYHEKSITTFPDGAQKLNESEDSINELRLLASLIESNLRPCKEPSVKEPDLYEVDRSELGDPSDNIDQDWIYDKRFPDRVVTQLSATLLSLQEPQAQPDDEFLLLLPGRVLGFVLRNRKFASFRIGTSPDGLRPLMHIKHKEDPWSKLYLQEGHREMIQSLVAQHTRIFF</sequence>
<feature type="region of interest" description="Disordered" evidence="1">
    <location>
        <begin position="1"/>
        <end position="42"/>
    </location>
</feature>
<gene>
    <name evidence="2" type="ORF">B0T17DRAFT_523604</name>
</gene>